<dbReference type="GO" id="GO:0009251">
    <property type="term" value="P:glucan catabolic process"/>
    <property type="evidence" value="ECO:0007669"/>
    <property type="project" value="TreeGrafter"/>
</dbReference>
<dbReference type="PRINTS" id="PR00133">
    <property type="entry name" value="GLHYDRLASE3"/>
</dbReference>
<dbReference type="Gene3D" id="3.20.20.300">
    <property type="entry name" value="Glycoside hydrolase, family 3, N-terminal domain"/>
    <property type="match status" value="1"/>
</dbReference>
<evidence type="ECO:0000256" key="2">
    <source>
        <dbReference type="ARBA" id="ARBA00004987"/>
    </source>
</evidence>
<evidence type="ECO:0000256" key="6">
    <source>
        <dbReference type="ARBA" id="ARBA00023180"/>
    </source>
</evidence>
<comment type="catalytic activity">
    <reaction evidence="1">
        <text>Hydrolysis of terminal, non-reducing beta-D-glucosyl residues with release of beta-D-glucose.</text>
        <dbReference type="EC" id="3.2.1.21"/>
    </reaction>
</comment>
<organism evidence="9 10">
    <name type="scientific">Paraphoma chrysanthemicola</name>
    <dbReference type="NCBI Taxonomy" id="798071"/>
    <lineage>
        <taxon>Eukaryota</taxon>
        <taxon>Fungi</taxon>
        <taxon>Dikarya</taxon>
        <taxon>Ascomycota</taxon>
        <taxon>Pezizomycotina</taxon>
        <taxon>Dothideomycetes</taxon>
        <taxon>Pleosporomycetidae</taxon>
        <taxon>Pleosporales</taxon>
        <taxon>Pleosporineae</taxon>
        <taxon>Phaeosphaeriaceae</taxon>
        <taxon>Paraphoma</taxon>
    </lineage>
</organism>
<evidence type="ECO:0000313" key="10">
    <source>
        <dbReference type="Proteomes" id="UP000813461"/>
    </source>
</evidence>
<dbReference type="SUPFAM" id="SSF51445">
    <property type="entry name" value="(Trans)glycosidases"/>
    <property type="match status" value="1"/>
</dbReference>
<keyword evidence="5 9" id="KW-0378">Hydrolase</keyword>
<comment type="caution">
    <text evidence="9">The sequence shown here is derived from an EMBL/GenBank/DDBJ whole genome shotgun (WGS) entry which is preliminary data.</text>
</comment>
<evidence type="ECO:0000313" key="9">
    <source>
        <dbReference type="EMBL" id="KAH7079425.1"/>
    </source>
</evidence>
<proteinExistence type="inferred from homology"/>
<reference evidence="9" key="1">
    <citation type="journal article" date="2021" name="Nat. Commun.">
        <title>Genetic determinants of endophytism in the Arabidopsis root mycobiome.</title>
        <authorList>
            <person name="Mesny F."/>
            <person name="Miyauchi S."/>
            <person name="Thiergart T."/>
            <person name="Pickel B."/>
            <person name="Atanasova L."/>
            <person name="Karlsson M."/>
            <person name="Huettel B."/>
            <person name="Barry K.W."/>
            <person name="Haridas S."/>
            <person name="Chen C."/>
            <person name="Bauer D."/>
            <person name="Andreopoulos W."/>
            <person name="Pangilinan J."/>
            <person name="LaButti K."/>
            <person name="Riley R."/>
            <person name="Lipzen A."/>
            <person name="Clum A."/>
            <person name="Drula E."/>
            <person name="Henrissat B."/>
            <person name="Kohler A."/>
            <person name="Grigoriev I.V."/>
            <person name="Martin F.M."/>
            <person name="Hacquard S."/>
        </authorList>
    </citation>
    <scope>NUCLEOTIDE SEQUENCE</scope>
    <source>
        <strain evidence="9">MPI-SDFR-AT-0120</strain>
    </source>
</reference>
<dbReference type="InterPro" id="IPR001764">
    <property type="entry name" value="Glyco_hydro_3_N"/>
</dbReference>
<dbReference type="EC" id="3.2.1.21" evidence="4"/>
<gene>
    <name evidence="9" type="ORF">FB567DRAFT_121859</name>
</gene>
<dbReference type="GO" id="GO:0008422">
    <property type="term" value="F:beta-glucosidase activity"/>
    <property type="evidence" value="ECO:0007669"/>
    <property type="project" value="UniProtKB-EC"/>
</dbReference>
<evidence type="ECO:0000256" key="4">
    <source>
        <dbReference type="ARBA" id="ARBA00012744"/>
    </source>
</evidence>
<name>A0A8K0VUX8_9PLEO</name>
<evidence type="ECO:0000256" key="5">
    <source>
        <dbReference type="ARBA" id="ARBA00022801"/>
    </source>
</evidence>
<keyword evidence="10" id="KW-1185">Reference proteome</keyword>
<evidence type="ECO:0000256" key="3">
    <source>
        <dbReference type="ARBA" id="ARBA00005336"/>
    </source>
</evidence>
<dbReference type="EMBL" id="JAGMVJ010000016">
    <property type="protein sequence ID" value="KAH7079425.1"/>
    <property type="molecule type" value="Genomic_DNA"/>
</dbReference>
<keyword evidence="6" id="KW-0325">Glycoprotein</keyword>
<dbReference type="AlphaFoldDB" id="A0A8K0VUX8"/>
<dbReference type="InterPro" id="IPR017853">
    <property type="entry name" value="GH"/>
</dbReference>
<sequence length="167" mass="18790">MSDGPNGARGESYVSGITAACFPCSTCVGATFDVDKAYRLGKEIARETITKSAKVLLAPTMNIIRSPLGGRNYETFSEDPYVIRTLGAAFVNGCQSQGIAATPKHFVANDLEKRRTKMTSQIDEQNLREIYMLPFQLVMRDSYPWCFMTSYNRLNREYYANSLRRTL</sequence>
<comment type="pathway">
    <text evidence="2">Glycan metabolism; cellulose degradation.</text>
</comment>
<dbReference type="InterPro" id="IPR036962">
    <property type="entry name" value="Glyco_hydro_3_N_sf"/>
</dbReference>
<protein>
    <recommendedName>
        <fullName evidence="4">beta-glucosidase</fullName>
        <ecNumber evidence="4">3.2.1.21</ecNumber>
    </recommendedName>
</protein>
<keyword evidence="7" id="KW-0326">Glycosidase</keyword>
<dbReference type="Proteomes" id="UP000813461">
    <property type="component" value="Unassembled WGS sequence"/>
</dbReference>
<evidence type="ECO:0000256" key="1">
    <source>
        <dbReference type="ARBA" id="ARBA00000448"/>
    </source>
</evidence>
<evidence type="ECO:0000259" key="8">
    <source>
        <dbReference type="Pfam" id="PF00933"/>
    </source>
</evidence>
<dbReference type="Pfam" id="PF00933">
    <property type="entry name" value="Glyco_hydro_3"/>
    <property type="match status" value="1"/>
</dbReference>
<dbReference type="PANTHER" id="PTHR42715">
    <property type="entry name" value="BETA-GLUCOSIDASE"/>
    <property type="match status" value="1"/>
</dbReference>
<dbReference type="OrthoDB" id="47059at2759"/>
<dbReference type="InterPro" id="IPR050288">
    <property type="entry name" value="Cellulose_deg_GH3"/>
</dbReference>
<evidence type="ECO:0000256" key="7">
    <source>
        <dbReference type="ARBA" id="ARBA00023295"/>
    </source>
</evidence>
<dbReference type="PANTHER" id="PTHR42715:SF3">
    <property type="entry name" value="BETA-GLUCOSIDASE B-RELATED"/>
    <property type="match status" value="1"/>
</dbReference>
<feature type="domain" description="Glycoside hydrolase family 3 N-terminal" evidence="8">
    <location>
        <begin position="19"/>
        <end position="155"/>
    </location>
</feature>
<accession>A0A8K0VUX8</accession>
<comment type="similarity">
    <text evidence="3">Belongs to the glycosyl hydrolase 3 family.</text>
</comment>